<evidence type="ECO:0000259" key="5">
    <source>
        <dbReference type="PROSITE" id="PS50075"/>
    </source>
</evidence>
<reference evidence="6" key="1">
    <citation type="submission" date="2020-11" db="EMBL/GenBank/DDBJ databases">
        <authorList>
            <consortium name="DOE Joint Genome Institute"/>
            <person name="Ahrendt S."/>
            <person name="Riley R."/>
            <person name="Andreopoulos W."/>
            <person name="Labutti K."/>
            <person name="Pangilinan J."/>
            <person name="Ruiz-Duenas F.J."/>
            <person name="Barrasa J.M."/>
            <person name="Sanchez-Garcia M."/>
            <person name="Camarero S."/>
            <person name="Miyauchi S."/>
            <person name="Serrano A."/>
            <person name="Linde D."/>
            <person name="Babiker R."/>
            <person name="Drula E."/>
            <person name="Ayuso-Fernandez I."/>
            <person name="Pacheco R."/>
            <person name="Padilla G."/>
            <person name="Ferreira P."/>
            <person name="Barriuso J."/>
            <person name="Kellner H."/>
            <person name="Castanera R."/>
            <person name="Alfaro M."/>
            <person name="Ramirez L."/>
            <person name="Pisabarro A.G."/>
            <person name="Kuo A."/>
            <person name="Tritt A."/>
            <person name="Lipzen A."/>
            <person name="He G."/>
            <person name="Yan M."/>
            <person name="Ng V."/>
            <person name="Cullen D."/>
            <person name="Martin F."/>
            <person name="Rosso M.-N."/>
            <person name="Henrissat B."/>
            <person name="Hibbett D."/>
            <person name="Martinez A.T."/>
            <person name="Grigoriev I.V."/>
        </authorList>
    </citation>
    <scope>NUCLEOTIDE SEQUENCE</scope>
    <source>
        <strain evidence="6">CIRM-BRFM 674</strain>
    </source>
</reference>
<proteinExistence type="predicted"/>
<dbReference type="Gene3D" id="3.30.559.30">
    <property type="entry name" value="Nonribosomal peptide synthetase, condensation domain"/>
    <property type="match status" value="3"/>
</dbReference>
<evidence type="ECO:0000256" key="3">
    <source>
        <dbReference type="ARBA" id="ARBA00022598"/>
    </source>
</evidence>
<organism evidence="6 7">
    <name type="scientific">Pholiota conissans</name>
    <dbReference type="NCBI Taxonomy" id="109636"/>
    <lineage>
        <taxon>Eukaryota</taxon>
        <taxon>Fungi</taxon>
        <taxon>Dikarya</taxon>
        <taxon>Basidiomycota</taxon>
        <taxon>Agaricomycotina</taxon>
        <taxon>Agaricomycetes</taxon>
        <taxon>Agaricomycetidae</taxon>
        <taxon>Agaricales</taxon>
        <taxon>Agaricineae</taxon>
        <taxon>Strophariaceae</taxon>
        <taxon>Pholiota</taxon>
    </lineage>
</organism>
<evidence type="ECO:0000313" key="6">
    <source>
        <dbReference type="EMBL" id="KAF9483747.1"/>
    </source>
</evidence>
<dbReference type="PROSITE" id="PS00455">
    <property type="entry name" value="AMP_BINDING"/>
    <property type="match status" value="1"/>
</dbReference>
<evidence type="ECO:0000256" key="2">
    <source>
        <dbReference type="ARBA" id="ARBA00022553"/>
    </source>
</evidence>
<keyword evidence="4" id="KW-0511">Multifunctional enzyme</keyword>
<dbReference type="InterPro" id="IPR045851">
    <property type="entry name" value="AMP-bd_C_sf"/>
</dbReference>
<evidence type="ECO:0000256" key="1">
    <source>
        <dbReference type="ARBA" id="ARBA00022450"/>
    </source>
</evidence>
<dbReference type="PANTHER" id="PTHR45527:SF1">
    <property type="entry name" value="FATTY ACID SYNTHASE"/>
    <property type="match status" value="1"/>
</dbReference>
<sequence>MASMIPPNQLQRVLADYAFSEWPDLSAHRSPLHCAHITSSQLAPIDVAKEPSRNSFIILAIARIIGAYCGTNDLLLGVQTTRDGVIGLLRVAWNDEQRWETLFLTLTNSLSDAPNYPVSVSQVRNTLSLGDNQYPCLALCSFGQCALQSNSDYPATFSYDSSTRILKLSASIAVLHSTVSSQIMAQVQRLLDWAPHHASSFFANLPSFPSDVMSISERATDEEVALAYPHLPPVSFAPDYLALRAKDMPNSTAVRWYPELSLESPKQNYESISYLDLHRKANQVARWLLRNGLQPEGRVAVCLDRDLKFHIIMMGVMRAGGCYVPIDPELPLERKTYIAKNADATFVLTSSQIVAPDVFGTSTRYIEHSSTQLEISQENHSDLDYMKPGGLAYLLYTSGTTGNPKGCLLTHRGLAQAILALSSTAAEVQMENIHDGRYLAVASIAFDVHLAETIVPVALGMPLLTARRSQLLENLPVYVNKLGVTHLGIVPSLIEATLNASQTEKDVTLRYIASGGEKMSDSILDKWANHPLVRLANFYGPSEVTIGCCARYMTSATPRANIGRTFANVSAYVVDADMNILLRGSIGELVVEGPLVGRGYQGRPDLTEKVFMEWPRKGCWAYRTGDVVRMMPDSTIEIVGRIDTQIKLRGVRIESEGISAIVRNAVPPSDDFSLDVTTVLAKHPSINIDQLVSLFSWDKKTPISTRRSRKPHIVNPPAGLLKQIKSKCESELPRYMRPAHLIPLSWLPLSSNGKTDAKILTQIFKALELDVLASIVTSEDKSQSRPCTDMERKVFNILQKHVAMPFDEPHAELNVFECGLDSMAVIRFATELKVAFNTKISASEIMKSPWLSGIALRLLTSLTANQAKSSTLPDSHGLYKNFELPYDRHQVQIILPPFPVQEGVLARSTASNTLYVQHIILSIDVRTSLPNLKLAWKRVVDRHSILRTIFHFGRTLSQIVLHRDVCALNWTDNHELLLEDCKFGENFFKNRAPKIAQEINQNLSVTPPYCLSVYKGKSETFLVLSIHHALFDGVSLPRLFWEVEQEYQDKYCGNPPSSSEILSHILAIKLDEAKLFWKKYFLGFSGTQQPLVPTLPLKTQRDVVHFKSSLSSLRALAASQHITLQALLTSAFALLLARHIYKQRDVVFGVIRSGRLLSIENIDDAICPLVSVVPTRVNFGASDISLETIQQGISSIVEYEHLSLGKVQMWVSPGKQLFDILFSLSVDNRPKNGLWSIVESEPPEPDYPLAVEVVLNPTSDSLLAQAAWLDQAQNSGILVCIDELEDVVQALAVNPTSYILQSLANIPAVFEDDTNPPNETLIEDGHIDIDPELHEKLRSIIAEFLEIAPRILTPSTSFISMGLDSIKSVGLAKIITTQGHTLTSMDILRNATLRQLTTFLSCNFNSNDWPSPKKFDLDEGVVTEIRSQNIELADTDFVDLFPTTALQTGMLSQTINSGGKLYLHSFPMRISGYLDADRLYAAWNTAVRTFSILRTSFHFSTEFGVWVQAIHSKVSLDWAEVSVNSIEEYDKSQQEFIQSIKLVDETSFKQPPLWIRLFHLGTNDSTLVFVTHHALYDGNSIGLLIRAVEAFYEGLPFTCRTQFHELLPNILAQQLEGTSFWENKLRSMTPVRFYRDPSSASFSVTIERHIPLDNDRVKETLSQACVTMQCVGQAVWAMALSKHTGSADIVFGHTVSGRSLPRAEDVIGPVLNTIPFCIRLERGMDKMHLLRKIHQLNIDALPYQQASLRAIQKALAVDRIWDSLFLFQSPTGQSRELKQSLWTFDEKSAGREAKMQYPLNVEMSHCNTGIVIKCASLSDYVDHNGLSVIANDLEGLFLDILNDAHAPISGDFEFLEENVVQLNISRDEPDEHRSDALESSAIIPNSYLTSIYEPILMSVTNASPSLLRPETPLVTLGIDSITAIQIVGKFRQAGMVITANDIIRSITVGEMLMKVSAADVSKNHEHEAKAGYEVGELEKAAIYQDLNISPPNIQSIKAASSGMQWLIGAWCESKRTRFQHVFPFQLSADIDKTRLKAAWFSLVSYHPILRSTFACASGYDEPRIVIFSESSLDTWTEEFVTENMFYQSLLARMKNMIANPISTSHHQARALFIYSRNSSYLILHLHHFQYDAWSLPLLLHDLSALYTGATTTSSNDINSFLDYYAPNDRHHLEEQQKYWRNSFPRNFEPTFFPALRTNNSIWRPTERLIRTNACCIRGAAQLEERARSANISLQSVFLASWARMQAQVSKASSSTFGLWHSGRTGGLPNIENLAIPCMNVLPMHVSDVNQQEILEVAASIMRDLQRRTSVIEQSSQLLVNDWIGIGNNPICNTFVNIIKIAPNVNSSDQILKPAIAPYYVPDKVSGVERLLGTKLRITELIKDDLFVDIATIGHTDSIMMSIDAAAYLMDEAQADSLMSRWSVDVRGALGIAD</sequence>
<name>A0A9P5Z8T2_9AGAR</name>
<dbReference type="Pfam" id="PF00501">
    <property type="entry name" value="AMP-binding"/>
    <property type="match status" value="1"/>
</dbReference>
<gene>
    <name evidence="6" type="ORF">BDN70DRAFT_259392</name>
</gene>
<dbReference type="GO" id="GO:0044550">
    <property type="term" value="P:secondary metabolite biosynthetic process"/>
    <property type="evidence" value="ECO:0007669"/>
    <property type="project" value="TreeGrafter"/>
</dbReference>
<dbReference type="GO" id="GO:0043041">
    <property type="term" value="P:amino acid activation for nonribosomal peptide biosynthetic process"/>
    <property type="evidence" value="ECO:0007669"/>
    <property type="project" value="TreeGrafter"/>
</dbReference>
<dbReference type="SUPFAM" id="SSF47336">
    <property type="entry name" value="ACP-like"/>
    <property type="match status" value="3"/>
</dbReference>
<dbReference type="SUPFAM" id="SSF56801">
    <property type="entry name" value="Acetyl-CoA synthetase-like"/>
    <property type="match status" value="1"/>
</dbReference>
<dbReference type="InterPro" id="IPR042099">
    <property type="entry name" value="ANL_N_sf"/>
</dbReference>
<dbReference type="Gene3D" id="3.40.50.12780">
    <property type="entry name" value="N-terminal domain of ligase-like"/>
    <property type="match status" value="1"/>
</dbReference>
<dbReference type="EMBL" id="MU155150">
    <property type="protein sequence ID" value="KAF9483747.1"/>
    <property type="molecule type" value="Genomic_DNA"/>
</dbReference>
<dbReference type="PROSITE" id="PS00012">
    <property type="entry name" value="PHOSPHOPANTETHEINE"/>
    <property type="match status" value="2"/>
</dbReference>
<dbReference type="InterPro" id="IPR006162">
    <property type="entry name" value="Ppantetheine_attach_site"/>
</dbReference>
<dbReference type="GO" id="GO:0005737">
    <property type="term" value="C:cytoplasm"/>
    <property type="evidence" value="ECO:0007669"/>
    <property type="project" value="TreeGrafter"/>
</dbReference>
<evidence type="ECO:0000256" key="4">
    <source>
        <dbReference type="ARBA" id="ARBA00023268"/>
    </source>
</evidence>
<dbReference type="Gene3D" id="1.10.1200.10">
    <property type="entry name" value="ACP-like"/>
    <property type="match status" value="3"/>
</dbReference>
<dbReference type="InterPro" id="IPR000873">
    <property type="entry name" value="AMP-dep_synth/lig_dom"/>
</dbReference>
<dbReference type="PROSITE" id="PS50075">
    <property type="entry name" value="CARRIER"/>
    <property type="match status" value="2"/>
</dbReference>
<dbReference type="InterPro" id="IPR010071">
    <property type="entry name" value="AA_adenyl_dom"/>
</dbReference>
<dbReference type="Pfam" id="PF00550">
    <property type="entry name" value="PP-binding"/>
    <property type="match status" value="3"/>
</dbReference>
<dbReference type="SUPFAM" id="SSF52777">
    <property type="entry name" value="CoA-dependent acyltransferases"/>
    <property type="match status" value="6"/>
</dbReference>
<dbReference type="InterPro" id="IPR009081">
    <property type="entry name" value="PP-bd_ACP"/>
</dbReference>
<dbReference type="PANTHER" id="PTHR45527">
    <property type="entry name" value="NONRIBOSOMAL PEPTIDE SYNTHETASE"/>
    <property type="match status" value="1"/>
</dbReference>
<dbReference type="Gene3D" id="3.30.300.30">
    <property type="match status" value="1"/>
</dbReference>
<protein>
    <submittedName>
        <fullName evidence="6">Peptide synthetase</fullName>
    </submittedName>
</protein>
<keyword evidence="3" id="KW-0436">Ligase</keyword>
<dbReference type="Proteomes" id="UP000807469">
    <property type="component" value="Unassembled WGS sequence"/>
</dbReference>
<dbReference type="InterPro" id="IPR001242">
    <property type="entry name" value="Condensation_dom"/>
</dbReference>
<dbReference type="Pfam" id="PF00668">
    <property type="entry name" value="Condensation"/>
    <property type="match status" value="3"/>
</dbReference>
<dbReference type="GO" id="GO:0016874">
    <property type="term" value="F:ligase activity"/>
    <property type="evidence" value="ECO:0007669"/>
    <property type="project" value="UniProtKB-KW"/>
</dbReference>
<dbReference type="InterPro" id="IPR020845">
    <property type="entry name" value="AMP-binding_CS"/>
</dbReference>
<dbReference type="OrthoDB" id="416786at2759"/>
<dbReference type="NCBIfam" id="TIGR01733">
    <property type="entry name" value="AA-adenyl-dom"/>
    <property type="match status" value="1"/>
</dbReference>
<dbReference type="InterPro" id="IPR036736">
    <property type="entry name" value="ACP-like_sf"/>
</dbReference>
<keyword evidence="7" id="KW-1185">Reference proteome</keyword>
<dbReference type="Gene3D" id="3.30.559.10">
    <property type="entry name" value="Chloramphenicol acetyltransferase-like domain"/>
    <property type="match status" value="3"/>
</dbReference>
<accession>A0A9P5Z8T2</accession>
<dbReference type="FunFam" id="3.40.50.980:FF:000001">
    <property type="entry name" value="Non-ribosomal peptide synthetase"/>
    <property type="match status" value="1"/>
</dbReference>
<evidence type="ECO:0000313" key="7">
    <source>
        <dbReference type="Proteomes" id="UP000807469"/>
    </source>
</evidence>
<keyword evidence="2" id="KW-0597">Phosphoprotein</keyword>
<feature type="domain" description="Carrier" evidence="5">
    <location>
        <begin position="785"/>
        <end position="862"/>
    </location>
</feature>
<keyword evidence="1" id="KW-0596">Phosphopantetheine</keyword>
<dbReference type="InterPro" id="IPR023213">
    <property type="entry name" value="CAT-like_dom_sf"/>
</dbReference>
<dbReference type="GO" id="GO:0031177">
    <property type="term" value="F:phosphopantetheine binding"/>
    <property type="evidence" value="ECO:0007669"/>
    <property type="project" value="TreeGrafter"/>
</dbReference>
<feature type="domain" description="Carrier" evidence="5">
    <location>
        <begin position="1331"/>
        <end position="1404"/>
    </location>
</feature>
<comment type="caution">
    <text evidence="6">The sequence shown here is derived from an EMBL/GenBank/DDBJ whole genome shotgun (WGS) entry which is preliminary data.</text>
</comment>